<dbReference type="InterPro" id="IPR023753">
    <property type="entry name" value="FAD/NAD-binding_dom"/>
</dbReference>
<dbReference type="GO" id="GO:0051536">
    <property type="term" value="F:iron-sulfur cluster binding"/>
    <property type="evidence" value="ECO:0007669"/>
    <property type="project" value="UniProtKB-KW"/>
</dbReference>
<keyword evidence="5" id="KW-0288">FMN</keyword>
<dbReference type="PANTHER" id="PTHR42917">
    <property type="entry name" value="2,4-DIENOYL-COA REDUCTASE"/>
    <property type="match status" value="1"/>
</dbReference>
<dbReference type="InterPro" id="IPR051793">
    <property type="entry name" value="NADH:flavin_oxidoreductase"/>
</dbReference>
<evidence type="ECO:0000256" key="1">
    <source>
        <dbReference type="ARBA" id="ARBA00001917"/>
    </source>
</evidence>
<keyword evidence="4" id="KW-0285">Flavoprotein</keyword>
<keyword evidence="6" id="KW-0479">Metal-binding</keyword>
<dbReference type="Gene3D" id="3.20.20.70">
    <property type="entry name" value="Aldolase class I"/>
    <property type="match status" value="1"/>
</dbReference>
<dbReference type="Gene3D" id="3.50.50.60">
    <property type="entry name" value="FAD/NAD(P)-binding domain"/>
    <property type="match status" value="1"/>
</dbReference>
<dbReference type="EMBL" id="WKJM01000002">
    <property type="protein sequence ID" value="MRX06877.1"/>
    <property type="molecule type" value="Genomic_DNA"/>
</dbReference>
<evidence type="ECO:0000256" key="7">
    <source>
        <dbReference type="ARBA" id="ARBA00023002"/>
    </source>
</evidence>
<dbReference type="Pfam" id="PF00724">
    <property type="entry name" value="Oxidored_FMN"/>
    <property type="match status" value="1"/>
</dbReference>
<comment type="cofactor">
    <cofactor evidence="1">
        <name>FMN</name>
        <dbReference type="ChEBI" id="CHEBI:58210"/>
    </cofactor>
</comment>
<evidence type="ECO:0000259" key="10">
    <source>
        <dbReference type="Pfam" id="PF00724"/>
    </source>
</evidence>
<comment type="cofactor">
    <cofactor evidence="2">
        <name>[4Fe-4S] cluster</name>
        <dbReference type="ChEBI" id="CHEBI:49883"/>
    </cofactor>
</comment>
<dbReference type="RefSeq" id="WP_154363675.1">
    <property type="nucleotide sequence ID" value="NZ_WKJM01000002.1"/>
</dbReference>
<comment type="caution">
    <text evidence="12">The sequence shown here is derived from an EMBL/GenBank/DDBJ whole genome shotgun (WGS) entry which is preliminary data.</text>
</comment>
<evidence type="ECO:0000313" key="13">
    <source>
        <dbReference type="Proteomes" id="UP000481037"/>
    </source>
</evidence>
<dbReference type="InterPro" id="IPR013785">
    <property type="entry name" value="Aldolase_TIM"/>
</dbReference>
<evidence type="ECO:0000256" key="8">
    <source>
        <dbReference type="ARBA" id="ARBA00023004"/>
    </source>
</evidence>
<feature type="domain" description="NADH:flavin oxidoreductase/NADH oxidase N-terminal" evidence="10">
    <location>
        <begin position="9"/>
        <end position="334"/>
    </location>
</feature>
<gene>
    <name evidence="12" type="ORF">GJ697_03410</name>
</gene>
<evidence type="ECO:0000256" key="6">
    <source>
        <dbReference type="ARBA" id="ARBA00022723"/>
    </source>
</evidence>
<dbReference type="Gene3D" id="3.40.50.720">
    <property type="entry name" value="NAD(P)-binding Rossmann-like Domain"/>
    <property type="match status" value="1"/>
</dbReference>
<evidence type="ECO:0000256" key="3">
    <source>
        <dbReference type="ARBA" id="ARBA00011048"/>
    </source>
</evidence>
<dbReference type="CDD" id="cd02930">
    <property type="entry name" value="DCR_FMN"/>
    <property type="match status" value="1"/>
</dbReference>
<dbReference type="Pfam" id="PF07992">
    <property type="entry name" value="Pyr_redox_2"/>
    <property type="match status" value="1"/>
</dbReference>
<dbReference type="GO" id="GO:0033543">
    <property type="term" value="P:fatty acid beta-oxidation, unsaturated, even number, reductase/isomerase pathway"/>
    <property type="evidence" value="ECO:0007669"/>
    <property type="project" value="TreeGrafter"/>
</dbReference>
<evidence type="ECO:0000256" key="4">
    <source>
        <dbReference type="ARBA" id="ARBA00022630"/>
    </source>
</evidence>
<keyword evidence="13" id="KW-1185">Reference proteome</keyword>
<reference evidence="12 13" key="1">
    <citation type="submission" date="2019-11" db="EMBL/GenBank/DDBJ databases">
        <title>Novel species isolated from a subtropical stream in China.</title>
        <authorList>
            <person name="Lu H."/>
        </authorList>
    </citation>
    <scope>NUCLEOTIDE SEQUENCE [LARGE SCALE GENOMIC DNA]</scope>
    <source>
        <strain evidence="12 13">FT25W</strain>
    </source>
</reference>
<dbReference type="PRINTS" id="PR00469">
    <property type="entry name" value="PNDRDTASEII"/>
</dbReference>
<feature type="domain" description="FAD/NAD(P)-binding" evidence="11">
    <location>
        <begin position="379"/>
        <end position="638"/>
    </location>
</feature>
<proteinExistence type="inferred from homology"/>
<dbReference type="SUPFAM" id="SSF51905">
    <property type="entry name" value="FAD/NAD(P)-binding domain"/>
    <property type="match status" value="1"/>
</dbReference>
<name>A0A6L5QAY8_9BURK</name>
<dbReference type="PANTHER" id="PTHR42917:SF2">
    <property type="entry name" value="2,4-DIENOYL-COA REDUCTASE [(2E)-ENOYL-COA-PRODUCING]"/>
    <property type="match status" value="1"/>
</dbReference>
<evidence type="ECO:0000259" key="11">
    <source>
        <dbReference type="Pfam" id="PF07992"/>
    </source>
</evidence>
<dbReference type="GO" id="GO:0008670">
    <property type="term" value="F:2,4-dienoyl-CoA reductase (NADPH) activity"/>
    <property type="evidence" value="ECO:0007669"/>
    <property type="project" value="TreeGrafter"/>
</dbReference>
<dbReference type="Proteomes" id="UP000481037">
    <property type="component" value="Unassembled WGS sequence"/>
</dbReference>
<dbReference type="SUPFAM" id="SSF51971">
    <property type="entry name" value="Nucleotide-binding domain"/>
    <property type="match status" value="1"/>
</dbReference>
<organism evidence="12 13">
    <name type="scientific">Duganella alba</name>
    <dbReference type="NCBI Taxonomy" id="2666081"/>
    <lineage>
        <taxon>Bacteria</taxon>
        <taxon>Pseudomonadati</taxon>
        <taxon>Pseudomonadota</taxon>
        <taxon>Betaproteobacteria</taxon>
        <taxon>Burkholderiales</taxon>
        <taxon>Oxalobacteraceae</taxon>
        <taxon>Telluria group</taxon>
        <taxon>Duganella</taxon>
    </lineage>
</organism>
<dbReference type="InterPro" id="IPR036188">
    <property type="entry name" value="FAD/NAD-bd_sf"/>
</dbReference>
<dbReference type="GO" id="GO:0010181">
    <property type="term" value="F:FMN binding"/>
    <property type="evidence" value="ECO:0007669"/>
    <property type="project" value="InterPro"/>
</dbReference>
<comment type="similarity">
    <text evidence="3">In the N-terminal section; belongs to the NADH:flavin oxidoreductase/NADH oxidase family.</text>
</comment>
<dbReference type="SUPFAM" id="SSF51395">
    <property type="entry name" value="FMN-linked oxidoreductases"/>
    <property type="match status" value="1"/>
</dbReference>
<dbReference type="InterPro" id="IPR001155">
    <property type="entry name" value="OxRdtase_FMN_N"/>
</dbReference>
<evidence type="ECO:0000256" key="5">
    <source>
        <dbReference type="ARBA" id="ARBA00022643"/>
    </source>
</evidence>
<evidence type="ECO:0000313" key="12">
    <source>
        <dbReference type="EMBL" id="MRX06877.1"/>
    </source>
</evidence>
<keyword evidence="7" id="KW-0560">Oxidoreductase</keyword>
<accession>A0A6L5QAY8</accession>
<dbReference type="GO" id="GO:0046872">
    <property type="term" value="F:metal ion binding"/>
    <property type="evidence" value="ECO:0007669"/>
    <property type="project" value="UniProtKB-KW"/>
</dbReference>
<dbReference type="AlphaFoldDB" id="A0A6L5QAY8"/>
<protein>
    <submittedName>
        <fullName evidence="12">NAD(P)-binding protein</fullName>
    </submittedName>
</protein>
<sequence>MKTTPYPHLLAPLDLGFTTLRNRVVMGSMHTGLEDRFYNYGKLAAFYRERARGGVGLIVTGGISPNRSGWLLPFGGTLNYKGDVVNHRRVTRAVHEEGGKILMQILHSGRYGYQPFVVSASDKKSPISPFKPRALTEAGIEQTIRDYARCARLARDAGYDGVEVMGSEGYLLNQFLCARTNLRTDQWGGSIENRMRLSVEIVKRIRAEVGNDFIIMYRHSLLDLVEGGNTWDDVIAVAKALQHAGVSILNTGYGWHEARVPTIVTSVPRGAFASLAGRLRLEVSIPVVASNRINMPAEAEGILQRGEADMISMARPFLADSHFVVKAAEGRADEINTCIGCNQACLDHTFSRQRASCLVNPRACHETELVYAPAAKKRRVAVVGAGPAGLSAATVAAECGHDVTLFDASDSIGGQFKIAMQVPGKEEFAETIRYFGRKIELTGVKLQLNTRVTREQLLADGYDDVIVATGIKVRMPPIDGIDHPKVLSYLDVLRDKAPVGKRVAIIGAGGIGFDMGEYLLHDPKHALPLALDVWAKEWGVSMKGDTPGGLVPAAQPEPVRQLYLLQRKTSRLGAGLGKTSGWVHRAVLARNGVVMIGGVQYDRIDEQGLHITVGGEQRLLSVDNVVICAGQDSLVELMPSEEEAKANAQWPRFHKIGGAALAAELDAKRAIKEGAELAVALSPLTANR</sequence>
<keyword evidence="9" id="KW-0411">Iron-sulfur</keyword>
<evidence type="ECO:0000256" key="2">
    <source>
        <dbReference type="ARBA" id="ARBA00001966"/>
    </source>
</evidence>
<dbReference type="FunFam" id="3.20.20.70:FF:000082">
    <property type="entry name" value="NADPH-dependent 2,4-dienoyl-CoA reductase"/>
    <property type="match status" value="1"/>
</dbReference>
<dbReference type="PRINTS" id="PR00368">
    <property type="entry name" value="FADPNR"/>
</dbReference>
<keyword evidence="8" id="KW-0408">Iron</keyword>
<evidence type="ECO:0000256" key="9">
    <source>
        <dbReference type="ARBA" id="ARBA00023014"/>
    </source>
</evidence>